<reference evidence="7" key="2">
    <citation type="journal article" date="2012" name="PLoS ONE">
        <title>A Deeply Branching Thermophilic Bacterium with an Ancient Acetyl-CoA Pathway Dominates a Subsurface Ecosystem.</title>
        <authorList>
            <person name="Takami H."/>
            <person name="Noguchi H."/>
            <person name="Takaki Y."/>
            <person name="Uchiyama I."/>
            <person name="Toyoda A."/>
            <person name="Nishi S."/>
            <person name="Chee G.-J."/>
            <person name="Arai W."/>
            <person name="Nunoura T."/>
            <person name="Itoh T."/>
            <person name="Hattori M."/>
            <person name="Takai K."/>
        </authorList>
    </citation>
    <scope>NUCLEOTIDE SEQUENCE</scope>
</reference>
<evidence type="ECO:0000256" key="4">
    <source>
        <dbReference type="ARBA" id="ARBA00023136"/>
    </source>
</evidence>
<dbReference type="InterPro" id="IPR009908">
    <property type="entry name" value="Methylamine_util_MauE"/>
</dbReference>
<evidence type="ECO:0000256" key="2">
    <source>
        <dbReference type="ARBA" id="ARBA00022692"/>
    </source>
</evidence>
<evidence type="ECO:0000256" key="3">
    <source>
        <dbReference type="ARBA" id="ARBA00022989"/>
    </source>
</evidence>
<evidence type="ECO:0000259" key="6">
    <source>
        <dbReference type="Pfam" id="PF07291"/>
    </source>
</evidence>
<feature type="transmembrane region" description="Helical" evidence="5">
    <location>
        <begin position="57"/>
        <end position="80"/>
    </location>
</feature>
<dbReference type="AlphaFoldDB" id="H5SIG9"/>
<dbReference type="Pfam" id="PF07291">
    <property type="entry name" value="MauE"/>
    <property type="match status" value="1"/>
</dbReference>
<gene>
    <name evidence="7" type="ORF">HGMM_F32H02C28</name>
</gene>
<accession>H5SIG9</accession>
<protein>
    <submittedName>
        <fullName evidence="7">Hypothetical conserved protein</fullName>
    </submittedName>
</protein>
<feature type="transmembrane region" description="Helical" evidence="5">
    <location>
        <begin position="7"/>
        <end position="26"/>
    </location>
</feature>
<feature type="transmembrane region" description="Helical" evidence="5">
    <location>
        <begin position="127"/>
        <end position="145"/>
    </location>
</feature>
<keyword evidence="2 5" id="KW-0812">Transmembrane</keyword>
<name>H5SIG9_9BACT</name>
<evidence type="ECO:0000256" key="5">
    <source>
        <dbReference type="SAM" id="Phobius"/>
    </source>
</evidence>
<organism evidence="7">
    <name type="scientific">uncultured Bacteroidota bacterium</name>
    <dbReference type="NCBI Taxonomy" id="152509"/>
    <lineage>
        <taxon>Bacteria</taxon>
        <taxon>Pseudomonadati</taxon>
        <taxon>Bacteroidota</taxon>
        <taxon>environmental samples</taxon>
    </lineage>
</organism>
<sequence>MRAKKDLFLIFSRIVVGVLFTLSGLIKVNDVRGFAYKLEEYFEVFYKHWGIPFHEIFGPWSVAIAGVIAVFETGLALFLLIGYARRFTAWSLLLMILFFTFLTAYSAITKAVSDCGCFGDVIKFTPWQSFAKDVVLLGLIGYIFLKREELTPWLPEAFLPWVGWGSWALLAGLTLYFYLYLPALDFLPYYEGRDLRRALEPGPSGVPAITDYVSTRYSSCQVDELTGKALVVVIPRLEKVEAEQIARVRKLLEGLPPEVKVVGLTASPKEVRERWPKEHGLPQICFAAQDQTVLKAILRASAGALYLEGGIIRKKWSWRRLPKGADYPTWSASS</sequence>
<evidence type="ECO:0000256" key="1">
    <source>
        <dbReference type="ARBA" id="ARBA00004141"/>
    </source>
</evidence>
<dbReference type="EMBL" id="AP011733">
    <property type="protein sequence ID" value="BAL55955.1"/>
    <property type="molecule type" value="Genomic_DNA"/>
</dbReference>
<keyword evidence="3 5" id="KW-1133">Transmembrane helix</keyword>
<dbReference type="GO" id="GO:0016020">
    <property type="term" value="C:membrane"/>
    <property type="evidence" value="ECO:0007669"/>
    <property type="project" value="UniProtKB-SubCell"/>
</dbReference>
<dbReference type="GO" id="GO:0030416">
    <property type="term" value="P:methylamine metabolic process"/>
    <property type="evidence" value="ECO:0007669"/>
    <property type="project" value="InterPro"/>
</dbReference>
<evidence type="ECO:0000313" key="7">
    <source>
        <dbReference type="EMBL" id="BAL55955.1"/>
    </source>
</evidence>
<reference evidence="7" key="1">
    <citation type="journal article" date="2005" name="Environ. Microbiol.">
        <title>Genetic and functional properties of uncultivated thermophilic crenarchaeotes from a subsurface gold mine as revealed by analysis of genome fragments.</title>
        <authorList>
            <person name="Nunoura T."/>
            <person name="Hirayama H."/>
            <person name="Takami H."/>
            <person name="Oida H."/>
            <person name="Nishi S."/>
            <person name="Shimamura S."/>
            <person name="Suzuki Y."/>
            <person name="Inagaki F."/>
            <person name="Takai K."/>
            <person name="Nealson K.H."/>
            <person name="Horikoshi K."/>
        </authorList>
    </citation>
    <scope>NUCLEOTIDE SEQUENCE</scope>
</reference>
<feature type="transmembrane region" description="Helical" evidence="5">
    <location>
        <begin position="87"/>
        <end position="107"/>
    </location>
</feature>
<proteinExistence type="predicted"/>
<feature type="domain" description="Methylamine utilisation protein MauE" evidence="6">
    <location>
        <begin position="6"/>
        <end position="144"/>
    </location>
</feature>
<comment type="subcellular location">
    <subcellularLocation>
        <location evidence="1">Membrane</location>
        <topology evidence="1">Multi-pass membrane protein</topology>
    </subcellularLocation>
</comment>
<keyword evidence="4 5" id="KW-0472">Membrane</keyword>
<feature type="transmembrane region" description="Helical" evidence="5">
    <location>
        <begin position="157"/>
        <end position="181"/>
    </location>
</feature>